<protein>
    <recommendedName>
        <fullName evidence="1">SpoVT-AbrB domain-containing protein</fullName>
    </recommendedName>
</protein>
<accession>A0A1F7UTJ9</accession>
<dbReference type="Proteomes" id="UP000176846">
    <property type="component" value="Unassembled WGS sequence"/>
</dbReference>
<gene>
    <name evidence="2" type="ORF">A2936_00395</name>
</gene>
<sequence>MSECEKLCKKQEGFYGTTLLGERGQVVIPAKAREYFKLEKGEQLLVFGMGKNMIALVKVEQVKEFSSHLSEKLKSMKSILKRIT</sequence>
<dbReference type="NCBIfam" id="TIGR01439">
    <property type="entry name" value="lp_hng_hel_AbrB"/>
    <property type="match status" value="1"/>
</dbReference>
<feature type="domain" description="SpoVT-AbrB" evidence="1">
    <location>
        <begin position="18"/>
        <end position="64"/>
    </location>
</feature>
<reference evidence="2 3" key="1">
    <citation type="journal article" date="2016" name="Nat. Commun.">
        <title>Thousands of microbial genomes shed light on interconnected biogeochemical processes in an aquifer system.</title>
        <authorList>
            <person name="Anantharaman K."/>
            <person name="Brown C.T."/>
            <person name="Hug L.A."/>
            <person name="Sharon I."/>
            <person name="Castelle C.J."/>
            <person name="Probst A.J."/>
            <person name="Thomas B.C."/>
            <person name="Singh A."/>
            <person name="Wilkins M.J."/>
            <person name="Karaoz U."/>
            <person name="Brodie E.L."/>
            <person name="Williams K.H."/>
            <person name="Hubbard S.S."/>
            <person name="Banfield J.F."/>
        </authorList>
    </citation>
    <scope>NUCLEOTIDE SEQUENCE [LARGE SCALE GENOMIC DNA]</scope>
</reference>
<dbReference type="EMBL" id="MGEK01000034">
    <property type="protein sequence ID" value="OGL81044.1"/>
    <property type="molecule type" value="Genomic_DNA"/>
</dbReference>
<name>A0A1F7UTJ9_9BACT</name>
<dbReference type="SUPFAM" id="SSF89447">
    <property type="entry name" value="AbrB/MazE/MraZ-like"/>
    <property type="match status" value="1"/>
</dbReference>
<evidence type="ECO:0000259" key="1">
    <source>
        <dbReference type="SMART" id="SM00966"/>
    </source>
</evidence>
<dbReference type="InterPro" id="IPR007159">
    <property type="entry name" value="SpoVT-AbrB_dom"/>
</dbReference>
<dbReference type="GO" id="GO:0003677">
    <property type="term" value="F:DNA binding"/>
    <property type="evidence" value="ECO:0007669"/>
    <property type="project" value="InterPro"/>
</dbReference>
<evidence type="ECO:0000313" key="2">
    <source>
        <dbReference type="EMBL" id="OGL81044.1"/>
    </source>
</evidence>
<dbReference type="InterPro" id="IPR037914">
    <property type="entry name" value="SpoVT-AbrB_sf"/>
</dbReference>
<proteinExistence type="predicted"/>
<dbReference type="SMART" id="SM00966">
    <property type="entry name" value="SpoVT_AbrB"/>
    <property type="match status" value="1"/>
</dbReference>
<dbReference type="AlphaFoldDB" id="A0A1F7UTJ9"/>
<organism evidence="2 3">
    <name type="scientific">Candidatus Uhrbacteria bacterium RIFCSPLOWO2_01_FULL_47_25</name>
    <dbReference type="NCBI Taxonomy" id="1802402"/>
    <lineage>
        <taxon>Bacteria</taxon>
        <taxon>Candidatus Uhriibacteriota</taxon>
    </lineage>
</organism>
<comment type="caution">
    <text evidence="2">The sequence shown here is derived from an EMBL/GenBank/DDBJ whole genome shotgun (WGS) entry which is preliminary data.</text>
</comment>
<dbReference type="Gene3D" id="2.10.260.10">
    <property type="match status" value="1"/>
</dbReference>
<evidence type="ECO:0000313" key="3">
    <source>
        <dbReference type="Proteomes" id="UP000176846"/>
    </source>
</evidence>